<dbReference type="Pfam" id="PF00892">
    <property type="entry name" value="EamA"/>
    <property type="match status" value="2"/>
</dbReference>
<dbReference type="RefSeq" id="WP_175123856.1">
    <property type="nucleotide sequence ID" value="NZ_CADIJM010000005.1"/>
</dbReference>
<keyword evidence="4 5" id="KW-0472">Membrane</keyword>
<evidence type="ECO:0000256" key="5">
    <source>
        <dbReference type="SAM" id="Phobius"/>
    </source>
</evidence>
<dbReference type="InterPro" id="IPR000620">
    <property type="entry name" value="EamA_dom"/>
</dbReference>
<dbReference type="GO" id="GO:0016020">
    <property type="term" value="C:membrane"/>
    <property type="evidence" value="ECO:0007669"/>
    <property type="project" value="UniProtKB-SubCell"/>
</dbReference>
<dbReference type="SUPFAM" id="SSF103481">
    <property type="entry name" value="Multidrug resistance efflux transporter EmrE"/>
    <property type="match status" value="2"/>
</dbReference>
<evidence type="ECO:0000256" key="1">
    <source>
        <dbReference type="ARBA" id="ARBA00004141"/>
    </source>
</evidence>
<feature type="transmembrane region" description="Helical" evidence="5">
    <location>
        <begin position="187"/>
        <end position="204"/>
    </location>
</feature>
<sequence length="293" mass="29928">MRTELNAIAAAAAVGVLVGAAMVSTSVVSSAVSPATLAFLRYLIGAAVLLLPIGSAARTPFRVKDAAAIAALGIFQFAVLVLLLNHALLTVSATVCALVFATMPLVTMCLAVLTGKEPFSGRGLVGVCIAVAGVAYLLLMPSESSAGMANSGWGVLALVSATVVGAVTSILYAPYLRRYPALATCRLAMVSAVVFLLGFCALTSQPLIPALNRLEWANVAFVGLSSGLGYFCWLWALGKLAASKVTAFQALGPVAAAIIESILSQRLPPMAVLVALAMVAAGLVIATRRPKAN</sequence>
<gene>
    <name evidence="7" type="ORF">LMG26690_03031</name>
</gene>
<dbReference type="PANTHER" id="PTHR32322">
    <property type="entry name" value="INNER MEMBRANE TRANSPORTER"/>
    <property type="match status" value="1"/>
</dbReference>
<dbReference type="InterPro" id="IPR037185">
    <property type="entry name" value="EmrE-like"/>
</dbReference>
<dbReference type="InterPro" id="IPR050638">
    <property type="entry name" value="AA-Vitamin_Transporters"/>
</dbReference>
<keyword evidence="3 5" id="KW-1133">Transmembrane helix</keyword>
<name>A0A6S7A306_9BURK</name>
<proteinExistence type="predicted"/>
<organism evidence="7 8">
    <name type="scientific">Achromobacter animicus</name>
    <dbReference type="NCBI Taxonomy" id="1389935"/>
    <lineage>
        <taxon>Bacteria</taxon>
        <taxon>Pseudomonadati</taxon>
        <taxon>Pseudomonadota</taxon>
        <taxon>Betaproteobacteria</taxon>
        <taxon>Burkholderiales</taxon>
        <taxon>Alcaligenaceae</taxon>
        <taxon>Achromobacter</taxon>
    </lineage>
</organism>
<evidence type="ECO:0000256" key="4">
    <source>
        <dbReference type="ARBA" id="ARBA00023136"/>
    </source>
</evidence>
<dbReference type="Proteomes" id="UP000494214">
    <property type="component" value="Unassembled WGS sequence"/>
</dbReference>
<feature type="transmembrane region" description="Helical" evidence="5">
    <location>
        <begin position="245"/>
        <end position="263"/>
    </location>
</feature>
<dbReference type="AlphaFoldDB" id="A0A6S7A306"/>
<evidence type="ECO:0000259" key="6">
    <source>
        <dbReference type="Pfam" id="PF00892"/>
    </source>
</evidence>
<protein>
    <recommendedName>
        <fullName evidence="6">EamA domain-containing protein</fullName>
    </recommendedName>
</protein>
<feature type="transmembrane region" description="Helical" evidence="5">
    <location>
        <begin position="124"/>
        <end position="141"/>
    </location>
</feature>
<feature type="domain" description="EamA" evidence="6">
    <location>
        <begin position="153"/>
        <end position="285"/>
    </location>
</feature>
<feature type="transmembrane region" description="Helical" evidence="5">
    <location>
        <begin position="66"/>
        <end position="84"/>
    </location>
</feature>
<dbReference type="PANTHER" id="PTHR32322:SF9">
    <property type="entry name" value="AMINO-ACID METABOLITE EFFLUX PUMP-RELATED"/>
    <property type="match status" value="1"/>
</dbReference>
<feature type="transmembrane region" description="Helical" evidence="5">
    <location>
        <begin position="90"/>
        <end position="112"/>
    </location>
</feature>
<feature type="transmembrane region" description="Helical" evidence="5">
    <location>
        <begin position="153"/>
        <end position="175"/>
    </location>
</feature>
<feature type="transmembrane region" description="Helical" evidence="5">
    <location>
        <begin position="216"/>
        <end position="238"/>
    </location>
</feature>
<evidence type="ECO:0000256" key="2">
    <source>
        <dbReference type="ARBA" id="ARBA00022692"/>
    </source>
</evidence>
<keyword evidence="8" id="KW-1185">Reference proteome</keyword>
<evidence type="ECO:0000256" key="3">
    <source>
        <dbReference type="ARBA" id="ARBA00022989"/>
    </source>
</evidence>
<keyword evidence="2 5" id="KW-0812">Transmembrane</keyword>
<comment type="subcellular location">
    <subcellularLocation>
        <location evidence="1">Membrane</location>
        <topology evidence="1">Multi-pass membrane protein</topology>
    </subcellularLocation>
</comment>
<dbReference type="EMBL" id="CADIJM010000005">
    <property type="protein sequence ID" value="CAB3708080.1"/>
    <property type="molecule type" value="Genomic_DNA"/>
</dbReference>
<evidence type="ECO:0000313" key="8">
    <source>
        <dbReference type="Proteomes" id="UP000494214"/>
    </source>
</evidence>
<feature type="transmembrane region" description="Helical" evidence="5">
    <location>
        <begin position="269"/>
        <end position="287"/>
    </location>
</feature>
<feature type="domain" description="EamA" evidence="6">
    <location>
        <begin position="7"/>
        <end position="138"/>
    </location>
</feature>
<accession>A0A6S7A306</accession>
<evidence type="ECO:0000313" key="7">
    <source>
        <dbReference type="EMBL" id="CAB3708080.1"/>
    </source>
</evidence>
<feature type="transmembrane region" description="Helical" evidence="5">
    <location>
        <begin position="40"/>
        <end position="59"/>
    </location>
</feature>
<reference evidence="7 8" key="1">
    <citation type="submission" date="2020-04" db="EMBL/GenBank/DDBJ databases">
        <authorList>
            <person name="De Canck E."/>
        </authorList>
    </citation>
    <scope>NUCLEOTIDE SEQUENCE [LARGE SCALE GENOMIC DNA]</scope>
    <source>
        <strain evidence="7 8">LMG 26690</strain>
    </source>
</reference>